<dbReference type="OrthoDB" id="5560525at2759"/>
<gene>
    <name evidence="2" type="ORF">M407DRAFT_7019</name>
</gene>
<feature type="region of interest" description="Disordered" evidence="1">
    <location>
        <begin position="54"/>
        <end position="132"/>
    </location>
</feature>
<reference evidence="3" key="2">
    <citation type="submission" date="2015-01" db="EMBL/GenBank/DDBJ databases">
        <title>Evolutionary Origins and Diversification of the Mycorrhizal Mutualists.</title>
        <authorList>
            <consortium name="DOE Joint Genome Institute"/>
            <consortium name="Mycorrhizal Genomics Consortium"/>
            <person name="Kohler A."/>
            <person name="Kuo A."/>
            <person name="Nagy L.G."/>
            <person name="Floudas D."/>
            <person name="Copeland A."/>
            <person name="Barry K.W."/>
            <person name="Cichocki N."/>
            <person name="Veneault-Fourrey C."/>
            <person name="LaButti K."/>
            <person name="Lindquist E.A."/>
            <person name="Lipzen A."/>
            <person name="Lundell T."/>
            <person name="Morin E."/>
            <person name="Murat C."/>
            <person name="Riley R."/>
            <person name="Ohm R."/>
            <person name="Sun H."/>
            <person name="Tunlid A."/>
            <person name="Henrissat B."/>
            <person name="Grigoriev I.V."/>
            <person name="Hibbett D.S."/>
            <person name="Martin F."/>
        </authorList>
    </citation>
    <scope>NUCLEOTIDE SEQUENCE [LARGE SCALE GENOMIC DNA]</scope>
    <source>
        <strain evidence="3">MUT 4182</strain>
    </source>
</reference>
<evidence type="ECO:0000313" key="2">
    <source>
        <dbReference type="EMBL" id="KIO27888.1"/>
    </source>
</evidence>
<dbReference type="Proteomes" id="UP000054248">
    <property type="component" value="Unassembled WGS sequence"/>
</dbReference>
<sequence>MSETLASLRAAHQSLESQNRVLRDRETDLETSLLLANSNLTLERANNEMLEEALKREGSAGAAKDLGWKRWSEREGLKRAATTGSGEIKRTSTPQPEGEDGSRRRSSSSGDSNSVSTSPTIPTAPSGPAAPAESSRFFKFRFGAGVRDSVSAKVSPTLPNKPAIMPPVGSISGNYAHLTSASLPSLHATTTTTTVTESPGPSRPSTPPPTKEDLTALRRELDSLKAQTSKA</sequence>
<keyword evidence="3" id="KW-1185">Reference proteome</keyword>
<evidence type="ECO:0000313" key="3">
    <source>
        <dbReference type="Proteomes" id="UP000054248"/>
    </source>
</evidence>
<feature type="compositionally biased region" description="Low complexity" evidence="1">
    <location>
        <begin position="107"/>
        <end position="132"/>
    </location>
</feature>
<organism evidence="2 3">
    <name type="scientific">Tulasnella calospora MUT 4182</name>
    <dbReference type="NCBI Taxonomy" id="1051891"/>
    <lineage>
        <taxon>Eukaryota</taxon>
        <taxon>Fungi</taxon>
        <taxon>Dikarya</taxon>
        <taxon>Basidiomycota</taxon>
        <taxon>Agaricomycotina</taxon>
        <taxon>Agaricomycetes</taxon>
        <taxon>Cantharellales</taxon>
        <taxon>Tulasnellaceae</taxon>
        <taxon>Tulasnella</taxon>
    </lineage>
</organism>
<protein>
    <submittedName>
        <fullName evidence="2">Uncharacterized protein</fullName>
    </submittedName>
</protein>
<accession>A0A0C3L2C0</accession>
<reference evidence="2 3" key="1">
    <citation type="submission" date="2014-04" db="EMBL/GenBank/DDBJ databases">
        <authorList>
            <consortium name="DOE Joint Genome Institute"/>
            <person name="Kuo A."/>
            <person name="Girlanda M."/>
            <person name="Perotto S."/>
            <person name="Kohler A."/>
            <person name="Nagy L.G."/>
            <person name="Floudas D."/>
            <person name="Copeland A."/>
            <person name="Barry K.W."/>
            <person name="Cichocki N."/>
            <person name="Veneault-Fourrey C."/>
            <person name="LaButti K."/>
            <person name="Lindquist E.A."/>
            <person name="Lipzen A."/>
            <person name="Lundell T."/>
            <person name="Morin E."/>
            <person name="Murat C."/>
            <person name="Sun H."/>
            <person name="Tunlid A."/>
            <person name="Henrissat B."/>
            <person name="Grigoriev I.V."/>
            <person name="Hibbett D.S."/>
            <person name="Martin F."/>
            <person name="Nordberg H.P."/>
            <person name="Cantor M.N."/>
            <person name="Hua S.X."/>
        </authorList>
    </citation>
    <scope>NUCLEOTIDE SEQUENCE [LARGE SCALE GENOMIC DNA]</scope>
    <source>
        <strain evidence="2 3">MUT 4182</strain>
    </source>
</reference>
<dbReference type="AlphaFoldDB" id="A0A0C3L2C0"/>
<dbReference type="STRING" id="1051891.A0A0C3L2C0"/>
<feature type="region of interest" description="Disordered" evidence="1">
    <location>
        <begin position="182"/>
        <end position="212"/>
    </location>
</feature>
<proteinExistence type="predicted"/>
<dbReference type="EMBL" id="KN823001">
    <property type="protein sequence ID" value="KIO27888.1"/>
    <property type="molecule type" value="Genomic_DNA"/>
</dbReference>
<feature type="compositionally biased region" description="Low complexity" evidence="1">
    <location>
        <begin position="182"/>
        <end position="200"/>
    </location>
</feature>
<evidence type="ECO:0000256" key="1">
    <source>
        <dbReference type="SAM" id="MobiDB-lite"/>
    </source>
</evidence>
<dbReference type="HOGENOM" id="CLU_1200579_0_0_1"/>
<name>A0A0C3L2C0_9AGAM</name>
<feature type="compositionally biased region" description="Basic and acidic residues" evidence="1">
    <location>
        <begin position="66"/>
        <end position="78"/>
    </location>
</feature>